<evidence type="ECO:0000313" key="2">
    <source>
        <dbReference type="EMBL" id="OEU12141.1"/>
    </source>
</evidence>
<reference evidence="2 3" key="1">
    <citation type="submission" date="2016-09" db="EMBL/GenBank/DDBJ databases">
        <title>Extensive genetic diversity and differential bi-allelic expression allows diatom success in the polar Southern Ocean.</title>
        <authorList>
            <consortium name="DOE Joint Genome Institute"/>
            <person name="Mock T."/>
            <person name="Otillar R.P."/>
            <person name="Strauss J."/>
            <person name="Dupont C."/>
            <person name="Frickenhaus S."/>
            <person name="Maumus F."/>
            <person name="Mcmullan M."/>
            <person name="Sanges R."/>
            <person name="Schmutz J."/>
            <person name="Toseland A."/>
            <person name="Valas R."/>
            <person name="Veluchamy A."/>
            <person name="Ward B.J."/>
            <person name="Allen A."/>
            <person name="Barry K."/>
            <person name="Falciatore A."/>
            <person name="Ferrante M."/>
            <person name="Fortunato A.E."/>
            <person name="Gloeckner G."/>
            <person name="Gruber A."/>
            <person name="Hipkin R."/>
            <person name="Janech M."/>
            <person name="Kroth P."/>
            <person name="Leese F."/>
            <person name="Lindquist E."/>
            <person name="Lyon B.R."/>
            <person name="Martin J."/>
            <person name="Mayer C."/>
            <person name="Parker M."/>
            <person name="Quesneville H."/>
            <person name="Raymond J."/>
            <person name="Uhlig C."/>
            <person name="Valentin K.U."/>
            <person name="Worden A.Z."/>
            <person name="Armbrust E.V."/>
            <person name="Bowler C."/>
            <person name="Green B."/>
            <person name="Moulton V."/>
            <person name="Van Oosterhout C."/>
            <person name="Grigoriev I."/>
        </authorList>
    </citation>
    <scope>NUCLEOTIDE SEQUENCE [LARGE SCALE GENOMIC DNA]</scope>
    <source>
        <strain evidence="2 3">CCMP1102</strain>
    </source>
</reference>
<feature type="compositionally biased region" description="Basic residues" evidence="1">
    <location>
        <begin position="17"/>
        <end position="37"/>
    </location>
</feature>
<name>A0A1E7F1P9_9STRA</name>
<sequence length="794" mass="88225">MSSVCITKNNTNTKSSLSKRTKRKKKRKNKTKKKKHDYGHTPTAYPRAATVVTLDHVPDLILDLETAVIVNAKRPMRALQMLFKLSSSSSGPTSSSNTNTTRIGMVHQKMIDNNDGNDNERYRYGQQLVLTLLKYIKRCTPQSNEHNLALIVLNNLSIPPENKKTIALDCNGIEILSKLLCEDPSCHLIAIVLVNLTYDFGGGGGGGIIRLSILMAKDQQLRSSSHQQPSTKEEILLQLRSNEEELQQLDKLSATLHVPIATSSCESSTTASSSSSSSNTTMTNNDNNKNGPYSNNNNLTLLLQDTAISIILNLSACTKSREYMNEPETIRVLTTQCNNGNNMCFQRLKARMALSYLIGSQGHFGQPKLRSIASTVQANRKNSALILSSHTEVDLLLELLVNTLYHRGKDNNNSGGGGGYLVGAFNLKCVLFSLRCLLTHTTNQETIAKSIGLDLNTILMNILARYAFDEKEDGRSIIDSDSAEHIVFCLYLQSNYGFAGFGDQEMSSFLPDMYAPPPSRILDDVDHGLAANILTTYLRSSEDNNNKSDAGVKTSAGCHAAKELLLRLKYMNFRNHNPNACRKTCRVIPEGLKINYVLLAKIKRVRIPDRKHGSKPNPVIFHHPVLRYQKPLSTKSGRMPLWNNYNPAAVSIFANALLAVQQLSYGSIKGRRSSQHRSSSVPIDDIAIANKIVHCANNKMEVCYNFMWAWEDFKIKDTHEDEDEDDDMRESNKSKFTSQGLFGCVEGIDSHIPIKSRAIQKPLGPMSFWGGVICCAMDDSMNGDDDDDTTLYTR</sequence>
<organism evidence="2 3">
    <name type="scientific">Fragilariopsis cylindrus CCMP1102</name>
    <dbReference type="NCBI Taxonomy" id="635003"/>
    <lineage>
        <taxon>Eukaryota</taxon>
        <taxon>Sar</taxon>
        <taxon>Stramenopiles</taxon>
        <taxon>Ochrophyta</taxon>
        <taxon>Bacillariophyta</taxon>
        <taxon>Bacillariophyceae</taxon>
        <taxon>Bacillariophycidae</taxon>
        <taxon>Bacillariales</taxon>
        <taxon>Bacillariaceae</taxon>
        <taxon>Fragilariopsis</taxon>
    </lineage>
</organism>
<proteinExistence type="predicted"/>
<dbReference type="KEGG" id="fcy:FRACYDRAFT_244402"/>
<evidence type="ECO:0000256" key="1">
    <source>
        <dbReference type="SAM" id="MobiDB-lite"/>
    </source>
</evidence>
<keyword evidence="3" id="KW-1185">Reference proteome</keyword>
<dbReference type="AlphaFoldDB" id="A0A1E7F1P9"/>
<feature type="region of interest" description="Disordered" evidence="1">
    <location>
        <begin position="1"/>
        <end position="43"/>
    </location>
</feature>
<feature type="compositionally biased region" description="Low complexity" evidence="1">
    <location>
        <begin position="7"/>
        <end position="16"/>
    </location>
</feature>
<dbReference type="InParanoid" id="A0A1E7F1P9"/>
<dbReference type="Proteomes" id="UP000095751">
    <property type="component" value="Unassembled WGS sequence"/>
</dbReference>
<accession>A0A1E7F1P9</accession>
<dbReference type="OrthoDB" id="48368at2759"/>
<feature type="region of interest" description="Disordered" evidence="1">
    <location>
        <begin position="266"/>
        <end position="292"/>
    </location>
</feature>
<protein>
    <submittedName>
        <fullName evidence="2">Uncharacterized protein</fullName>
    </submittedName>
</protein>
<dbReference type="EMBL" id="KV784365">
    <property type="protein sequence ID" value="OEU12141.1"/>
    <property type="molecule type" value="Genomic_DNA"/>
</dbReference>
<gene>
    <name evidence="2" type="ORF">FRACYDRAFT_244402</name>
</gene>
<evidence type="ECO:0000313" key="3">
    <source>
        <dbReference type="Proteomes" id="UP000095751"/>
    </source>
</evidence>